<dbReference type="Gene3D" id="3.30.2210.10">
    <property type="entry name" value="Integron cassette protein superfamily"/>
    <property type="match status" value="1"/>
</dbReference>
<feature type="domain" description="Integron cassette protein" evidence="1">
    <location>
        <begin position="191"/>
        <end position="295"/>
    </location>
</feature>
<evidence type="ECO:0000313" key="2">
    <source>
        <dbReference type="EMBL" id="PAD21310.1"/>
    </source>
</evidence>
<organism evidence="2 3">
    <name type="scientific">Terribacillus saccharophilus</name>
    <dbReference type="NCBI Taxonomy" id="361277"/>
    <lineage>
        <taxon>Bacteria</taxon>
        <taxon>Bacillati</taxon>
        <taxon>Bacillota</taxon>
        <taxon>Bacilli</taxon>
        <taxon>Bacillales</taxon>
        <taxon>Bacillaceae</taxon>
        <taxon>Terribacillus</taxon>
    </lineage>
</organism>
<gene>
    <name evidence="2" type="ORF">CHH64_09410</name>
</gene>
<comment type="caution">
    <text evidence="2">The sequence shown here is derived from an EMBL/GenBank/DDBJ whole genome shotgun (WGS) entry which is preliminary data.</text>
</comment>
<dbReference type="EMBL" id="NPBV01000016">
    <property type="protein sequence ID" value="PAD21310.1"/>
    <property type="molecule type" value="Genomic_DNA"/>
</dbReference>
<evidence type="ECO:0000259" key="1">
    <source>
        <dbReference type="Pfam" id="PF21648"/>
    </source>
</evidence>
<sequence>MTISYEDARIRNIKIKISHAILENDSLVFSEELTDEELRQKFYLKKSDIYLLRNMTLEGDSNIFHLITENARSFIAEHNKISSDEANSLKAILVKEYKEMQSHFESFKVDYKFIEQKLNQLSEVACKLHWFYLPVYDEEFIINRDVLPEADISKYYDHFHSVEDLYSYIFERNKAFDWKSTGGDLNLGHKLDFKVFTCRWGHYDNYTFIRVYNGWEISAMTGTVECRPNGEAISTREPSFNSGLYYILNQDSVQYPEDGVKYALSELWKEADSNEMSLEELQDKLHDIANWISEVEKATHDNQPSWCLYY</sequence>
<protein>
    <recommendedName>
        <fullName evidence="1">Integron cassette protein domain-containing protein</fullName>
    </recommendedName>
</protein>
<reference evidence="2 3" key="1">
    <citation type="submission" date="2017-07" db="EMBL/GenBank/DDBJ databases">
        <title>Isolation and whole genome analysis of endospore-forming bacteria from heroin.</title>
        <authorList>
            <person name="Kalinowski J."/>
            <person name="Ahrens B."/>
            <person name="Al-Dilaimi A."/>
            <person name="Winkler A."/>
            <person name="Wibberg D."/>
            <person name="Schleenbecker U."/>
            <person name="Ruckert C."/>
            <person name="Wolfel R."/>
            <person name="Grass G."/>
        </authorList>
    </citation>
    <scope>NUCLEOTIDE SEQUENCE [LARGE SCALE GENOMIC DNA]</scope>
    <source>
        <strain evidence="2 3">7528</strain>
    </source>
</reference>
<name>A0A268AB01_9BACI</name>
<accession>A0A268AB01</accession>
<dbReference type="Proteomes" id="UP000216013">
    <property type="component" value="Unassembled WGS sequence"/>
</dbReference>
<dbReference type="RefSeq" id="WP_095260994.1">
    <property type="nucleotide sequence ID" value="NZ_NPBV01000016.1"/>
</dbReference>
<dbReference type="InterPro" id="IPR048473">
    <property type="entry name" value="M1E1E6-like"/>
</dbReference>
<proteinExistence type="predicted"/>
<evidence type="ECO:0000313" key="3">
    <source>
        <dbReference type="Proteomes" id="UP000216013"/>
    </source>
</evidence>
<dbReference type="AlphaFoldDB" id="A0A268AB01"/>
<dbReference type="InterPro" id="IPR048474">
    <property type="entry name" value="M1E1E6-like_sf"/>
</dbReference>
<dbReference type="Pfam" id="PF21648">
    <property type="entry name" value="M1E1E6-like"/>
    <property type="match status" value="1"/>
</dbReference>